<dbReference type="Proteomes" id="UP000027002">
    <property type="component" value="Chromosome 1"/>
</dbReference>
<sequence length="221" mass="25124">MPQHTRTALRPWSVRVDTPEDPLFARLEAAEPPARAHAHDTMSMSQQVSRPRPTGAFNESAYGASVSDDDWPEHALLRPASRASDRYAGEPCAPAPPRWRRYWPLGPLLALFGGRNRHRSRDAFPDRWSLDPEVQARPRRRSFIRRALAYLHQLLCSPTVTVYRADAGASHRHRKMPPYRWRDMPAARKTWRSWAPPGRSPLSQMMSQSANLTDATGKSTS</sequence>
<reference evidence="2" key="3">
    <citation type="submission" date="2017-02" db="EMBL/GenBank/DDBJ databases">
        <title>PCR markers derived from comparative genomics for detection and identification of the rice pathogen Ustilaginoidea virens in plant tissues.</title>
        <authorList>
            <person name="Tang J."/>
            <person name="Zheng L."/>
            <person name="Jia Q."/>
            <person name="Liu H."/>
            <person name="Hsiang T."/>
            <person name="Huang J."/>
        </authorList>
    </citation>
    <scope>NUCLEOTIDE SEQUENCE</scope>
    <source>
        <strain evidence="2">HWD-2</strain>
    </source>
</reference>
<organism evidence="3 6">
    <name type="scientific">Ustilaginoidea virens</name>
    <name type="common">Rice false smut fungus</name>
    <name type="synonym">Villosiclava virens</name>
    <dbReference type="NCBI Taxonomy" id="1159556"/>
    <lineage>
        <taxon>Eukaryota</taxon>
        <taxon>Fungi</taxon>
        <taxon>Dikarya</taxon>
        <taxon>Ascomycota</taxon>
        <taxon>Pezizomycotina</taxon>
        <taxon>Sordariomycetes</taxon>
        <taxon>Hypocreomycetidae</taxon>
        <taxon>Hypocreales</taxon>
        <taxon>Clavicipitaceae</taxon>
        <taxon>Ustilaginoidea</taxon>
    </lineage>
</organism>
<feature type="compositionally biased region" description="Polar residues" evidence="1">
    <location>
        <begin position="201"/>
        <end position="221"/>
    </location>
</feature>
<dbReference type="EMBL" id="KY617809">
    <property type="protein sequence ID" value="ARS01304.1"/>
    <property type="molecule type" value="Genomic_DNA"/>
</dbReference>
<dbReference type="RefSeq" id="XP_042993678.1">
    <property type="nucleotide sequence ID" value="XM_043137744.1"/>
</dbReference>
<reference evidence="4" key="4">
    <citation type="submission" date="2020-03" db="EMBL/GenBank/DDBJ databases">
        <title>A mixture of massive structural variations and highly conserved coding sequences in Ustilaginoidea virens genome.</title>
        <authorList>
            <person name="Zhang K."/>
            <person name="Zhao Z."/>
            <person name="Zhang Z."/>
            <person name="Li Y."/>
            <person name="Hsiang T."/>
            <person name="Sun W."/>
        </authorList>
    </citation>
    <scope>NUCLEOTIDE SEQUENCE</scope>
    <source>
        <strain evidence="4">UV-8b</strain>
    </source>
</reference>
<proteinExistence type="predicted"/>
<name>A0A063C0V3_USTVR</name>
<reference evidence="6" key="2">
    <citation type="journal article" date="2016" name="Genome Announc.">
        <title>Genome sequence of Ustilaginoidea virens IPU010, a rice pathogenic fungus causing false smut.</title>
        <authorList>
            <person name="Kumagai T."/>
            <person name="Ishii T."/>
            <person name="Terai G."/>
            <person name="Umemura M."/>
            <person name="Machida M."/>
            <person name="Asai K."/>
        </authorList>
    </citation>
    <scope>NUCLEOTIDE SEQUENCE [LARGE SCALE GENOMIC DNA]</scope>
    <source>
        <strain evidence="6">IPU010</strain>
    </source>
</reference>
<evidence type="ECO:0000313" key="3">
    <source>
        <dbReference type="EMBL" id="GAO16395.1"/>
    </source>
</evidence>
<dbReference type="KEGG" id="uvi:66061024"/>
<gene>
    <name evidence="4" type="ORF">UV8b_00246</name>
    <name evidence="3" type="ORF">UVI_02049520</name>
</gene>
<feature type="region of interest" description="Disordered" evidence="1">
    <location>
        <begin position="195"/>
        <end position="221"/>
    </location>
</feature>
<dbReference type="Proteomes" id="UP000054053">
    <property type="component" value="Unassembled WGS sequence"/>
</dbReference>
<accession>A0A063C0V3</accession>
<feature type="region of interest" description="Disordered" evidence="1">
    <location>
        <begin position="31"/>
        <end position="54"/>
    </location>
</feature>
<dbReference type="HOGENOM" id="CLU_1251503_0_0_1"/>
<evidence type="ECO:0000313" key="6">
    <source>
        <dbReference type="Proteomes" id="UP000054053"/>
    </source>
</evidence>
<evidence type="ECO:0000256" key="1">
    <source>
        <dbReference type="SAM" id="MobiDB-lite"/>
    </source>
</evidence>
<keyword evidence="5" id="KW-1185">Reference proteome</keyword>
<evidence type="ECO:0000313" key="5">
    <source>
        <dbReference type="Proteomes" id="UP000027002"/>
    </source>
</evidence>
<evidence type="ECO:0000313" key="2">
    <source>
        <dbReference type="EMBL" id="ARS01304.1"/>
    </source>
</evidence>
<dbReference type="EMBL" id="BBTG02000035">
    <property type="protein sequence ID" value="GAO16395.1"/>
    <property type="molecule type" value="Genomic_DNA"/>
</dbReference>
<dbReference type="GeneID" id="66061024"/>
<dbReference type="EMBL" id="CP072753">
    <property type="protein sequence ID" value="QUC16005.1"/>
    <property type="molecule type" value="Genomic_DNA"/>
</dbReference>
<dbReference type="AlphaFoldDB" id="A0A063C0V3"/>
<protein>
    <submittedName>
        <fullName evidence="3">Uncharacterized protein</fullName>
    </submittedName>
</protein>
<reference evidence="3" key="1">
    <citation type="journal article" date="2016" name="Genome Announc.">
        <title>Genome Sequence of Ustilaginoidea virens IPU010, a Rice Pathogenic Fungus Causing False Smut.</title>
        <authorList>
            <person name="Kumagai T."/>
            <person name="Ishii T."/>
            <person name="Terai G."/>
            <person name="Umemura M."/>
            <person name="Machida M."/>
            <person name="Asai K."/>
        </authorList>
    </citation>
    <scope>NUCLEOTIDE SEQUENCE [LARGE SCALE GENOMIC DNA]</scope>
    <source>
        <strain evidence="3">IPU010</strain>
    </source>
</reference>
<evidence type="ECO:0000313" key="4">
    <source>
        <dbReference type="EMBL" id="QUC16005.1"/>
    </source>
</evidence>